<dbReference type="AlphaFoldDB" id="A0A803YKM0"/>
<evidence type="ECO:0000256" key="1">
    <source>
        <dbReference type="ARBA" id="ARBA00022729"/>
    </source>
</evidence>
<keyword evidence="2" id="KW-1015">Disulfide bond</keyword>
<dbReference type="Gene3D" id="4.10.75.10">
    <property type="entry name" value="Elafin-like"/>
    <property type="match status" value="6"/>
</dbReference>
<feature type="domain" description="WAP" evidence="4">
    <location>
        <begin position="448"/>
        <end position="493"/>
    </location>
</feature>
<feature type="domain" description="WAP" evidence="4">
    <location>
        <begin position="262"/>
        <end position="309"/>
    </location>
</feature>
<reference evidence="5" key="3">
    <citation type="submission" date="2025-09" db="UniProtKB">
        <authorList>
            <consortium name="Ensembl"/>
        </authorList>
    </citation>
    <scope>IDENTIFICATION</scope>
</reference>
<dbReference type="InterPro" id="IPR020901">
    <property type="entry name" value="Prtase_inh_Kunz-CS"/>
</dbReference>
<dbReference type="GO" id="GO:0045087">
    <property type="term" value="P:innate immune response"/>
    <property type="evidence" value="ECO:0007669"/>
    <property type="project" value="TreeGrafter"/>
</dbReference>
<dbReference type="GO" id="GO:0005615">
    <property type="term" value="C:extracellular space"/>
    <property type="evidence" value="ECO:0007669"/>
    <property type="project" value="TreeGrafter"/>
</dbReference>
<dbReference type="GO" id="GO:0019731">
    <property type="term" value="P:antibacterial humoral response"/>
    <property type="evidence" value="ECO:0007669"/>
    <property type="project" value="TreeGrafter"/>
</dbReference>
<dbReference type="Ensembl" id="ENSMGAT00000024241.1">
    <property type="protein sequence ID" value="ENSMGAP00000032318.1"/>
    <property type="gene ID" value="ENSMGAG00000018413.1"/>
</dbReference>
<dbReference type="PRINTS" id="PR00759">
    <property type="entry name" value="BASICPTASE"/>
</dbReference>
<dbReference type="PROSITE" id="PS51390">
    <property type="entry name" value="WAP"/>
    <property type="match status" value="5"/>
</dbReference>
<proteinExistence type="predicted"/>
<dbReference type="SMART" id="SM00217">
    <property type="entry name" value="WAP"/>
    <property type="match status" value="6"/>
</dbReference>
<reference evidence="5 6" key="1">
    <citation type="journal article" date="2010" name="PLoS Biol.">
        <title>Multi-platform next-generation sequencing of the domestic turkey (Meleagris gallopavo): genome assembly and analysis.</title>
        <authorList>
            <person name="Dalloul R.A."/>
            <person name="Long J.A."/>
            <person name="Zimin A.V."/>
            <person name="Aslam L."/>
            <person name="Beal K."/>
            <person name="Blomberg L.A."/>
            <person name="Bouffard P."/>
            <person name="Burt D.W."/>
            <person name="Crasta O."/>
            <person name="Crooijmans R.P."/>
            <person name="Cooper K."/>
            <person name="Coulombe R.A."/>
            <person name="De S."/>
            <person name="Delany M.E."/>
            <person name="Dodgson J.B."/>
            <person name="Dong J.J."/>
            <person name="Evans C."/>
            <person name="Frederickson K.M."/>
            <person name="Flicek P."/>
            <person name="Florea L."/>
            <person name="Folkerts O."/>
            <person name="Groenen M.A."/>
            <person name="Harkins T.T."/>
            <person name="Herrero J."/>
            <person name="Hoffmann S."/>
            <person name="Megens H.J."/>
            <person name="Jiang A."/>
            <person name="de Jong P."/>
            <person name="Kaiser P."/>
            <person name="Kim H."/>
            <person name="Kim K.W."/>
            <person name="Kim S."/>
            <person name="Langenberger D."/>
            <person name="Lee M.K."/>
            <person name="Lee T."/>
            <person name="Mane S."/>
            <person name="Marcais G."/>
            <person name="Marz M."/>
            <person name="McElroy A.P."/>
            <person name="Modise T."/>
            <person name="Nefedov M."/>
            <person name="Notredame C."/>
            <person name="Paton I.R."/>
            <person name="Payne W.S."/>
            <person name="Pertea G."/>
            <person name="Prickett D."/>
            <person name="Puiu D."/>
            <person name="Qioa D."/>
            <person name="Raineri E."/>
            <person name="Ruffier M."/>
            <person name="Salzberg S.L."/>
            <person name="Schatz M.C."/>
            <person name="Scheuring C."/>
            <person name="Schmidt C.J."/>
            <person name="Schroeder S."/>
            <person name="Searle S.M."/>
            <person name="Smith E.J."/>
            <person name="Smith J."/>
            <person name="Sonstegard T.S."/>
            <person name="Stadler P.F."/>
            <person name="Tafer H."/>
            <person name="Tu Z.J."/>
            <person name="Van Tassell C.P."/>
            <person name="Vilella A.J."/>
            <person name="Williams K.P."/>
            <person name="Yorke J.A."/>
            <person name="Zhang L."/>
            <person name="Zhang H.B."/>
            <person name="Zhang X."/>
            <person name="Zhang Y."/>
            <person name="Reed K.M."/>
        </authorList>
    </citation>
    <scope>NUCLEOTIDE SEQUENCE [LARGE SCALE GENOMIC DNA]</scope>
</reference>
<dbReference type="Gene3D" id="4.10.410.10">
    <property type="entry name" value="Pancreatic trypsin inhibitor Kunitz domain"/>
    <property type="match status" value="1"/>
</dbReference>
<feature type="domain" description="WAP" evidence="4">
    <location>
        <begin position="312"/>
        <end position="359"/>
    </location>
</feature>
<dbReference type="Pfam" id="PF00014">
    <property type="entry name" value="Kunitz_BPTI"/>
    <property type="match status" value="1"/>
</dbReference>
<dbReference type="Proteomes" id="UP000001645">
    <property type="component" value="Chromosome 22"/>
</dbReference>
<dbReference type="FunFam" id="4.10.410.10:FF:000020">
    <property type="entry name" value="Collagen, type VI, alpha 3"/>
    <property type="match status" value="1"/>
</dbReference>
<evidence type="ECO:0000259" key="3">
    <source>
        <dbReference type="PROSITE" id="PS50279"/>
    </source>
</evidence>
<feature type="domain" description="BPTI/Kunitz inhibitor" evidence="3">
    <location>
        <begin position="112"/>
        <end position="162"/>
    </location>
</feature>
<dbReference type="PANTHER" id="PTHR19441">
    <property type="entry name" value="WHEY ACDIC PROTEIN WAP"/>
    <property type="match status" value="1"/>
</dbReference>
<dbReference type="InterPro" id="IPR036880">
    <property type="entry name" value="Kunitz_BPTI_sf"/>
</dbReference>
<dbReference type="CDD" id="cd00109">
    <property type="entry name" value="Kunitz-type"/>
    <property type="match status" value="1"/>
</dbReference>
<sequence length="677" mass="72162">MWDVTQGRPQGQIYGCCHWCPRGAPHPQPCHSVLQRSPVPAPLRPRRGSFTPAPFGVRRTKTAWAARSAARWAAAQPAWSRRRVRSPGTTGATCTGTATAPRGAQGCAADICHLPAVPGPCGGHELSFFYNVTSGRCETFPYGGCGGNANRFGTRAACRRACLGHEKPKTGECPVELPELDGPCREECDGDSDCPNALKCCNSSCGLQCLPAAPARKDGFCPASTGLFPSYDCREWCRRDADCPGEEKCCLQGCDYVCLRPAQEKPGICPLSEQAAGSQCQDPCAGDGQCPGDEKCCSSRCGHVCMAPEPDKPGQCPKVRPQLTSEPCTEEDDCLHDRDCPRQEKCCFSGCAMRCSRPAREHPGQCPRAEPCWDPRRRRRNQCLDDSVCRRDEKCCNTGCTWGCVAVPRESSGGASRQCAEECETDAQCLQGQRCTHMGCSHVCVDIPGGRVGVCPISRDASTCMDLCSLDEECPWGQKCCSNGCSHVCMPASLEGEPLGWDVSEQQGQRWGLLCSEPTAAPWPSCTNRDFTTELCAGDAKAVPAMALYPLTPLSIVPSPLSTQVTSMPSPSSVPGECSLLPQSPMLLLCHSTVPGGAQSSVMLTRSAPGDRDAPAPAVAMSAWTCPEVRTTVQPCPGGGRWVPTDGHSLAGREGECPIPRGGGTCLDLCSSDKECP</sequence>
<reference evidence="5" key="2">
    <citation type="submission" date="2025-08" db="UniProtKB">
        <authorList>
            <consortium name="Ensembl"/>
        </authorList>
    </citation>
    <scope>IDENTIFICATION</scope>
</reference>
<gene>
    <name evidence="5" type="primary">WFDC3</name>
</gene>
<evidence type="ECO:0008006" key="7">
    <source>
        <dbReference type="Google" id="ProtNLM"/>
    </source>
</evidence>
<dbReference type="CDD" id="cd00199">
    <property type="entry name" value="WAP"/>
    <property type="match status" value="2"/>
</dbReference>
<dbReference type="InterPro" id="IPR036645">
    <property type="entry name" value="Elafin-like_sf"/>
</dbReference>
<dbReference type="PROSITE" id="PS50279">
    <property type="entry name" value="BPTI_KUNITZ_2"/>
    <property type="match status" value="1"/>
</dbReference>
<dbReference type="InterPro" id="IPR050514">
    <property type="entry name" value="WAP_four-disulfide_core"/>
</dbReference>
<dbReference type="InterPro" id="IPR008197">
    <property type="entry name" value="WAP_dom"/>
</dbReference>
<dbReference type="SUPFAM" id="SSF57256">
    <property type="entry name" value="Elafin-like"/>
    <property type="match status" value="6"/>
</dbReference>
<feature type="domain" description="WAP" evidence="4">
    <location>
        <begin position="214"/>
        <end position="261"/>
    </location>
</feature>
<evidence type="ECO:0000313" key="6">
    <source>
        <dbReference type="Proteomes" id="UP000001645"/>
    </source>
</evidence>
<dbReference type="Pfam" id="PF00095">
    <property type="entry name" value="WAP"/>
    <property type="match status" value="6"/>
</dbReference>
<keyword evidence="1" id="KW-0732">Signal</keyword>
<name>A0A803YKM0_MELGA</name>
<dbReference type="GO" id="GO:0004867">
    <property type="term" value="F:serine-type endopeptidase inhibitor activity"/>
    <property type="evidence" value="ECO:0007669"/>
    <property type="project" value="InterPro"/>
</dbReference>
<dbReference type="GeneTree" id="ENSGT00940000167544"/>
<protein>
    <recommendedName>
        <fullName evidence="7">WAP four-disulfide core domain 3</fullName>
    </recommendedName>
</protein>
<evidence type="ECO:0000256" key="2">
    <source>
        <dbReference type="ARBA" id="ARBA00023157"/>
    </source>
</evidence>
<evidence type="ECO:0000259" key="4">
    <source>
        <dbReference type="PROSITE" id="PS51390"/>
    </source>
</evidence>
<dbReference type="PRINTS" id="PR00003">
    <property type="entry name" value="4DISULPHCORE"/>
</dbReference>
<dbReference type="PANTHER" id="PTHR19441:SF30">
    <property type="entry name" value="ELAFIN"/>
    <property type="match status" value="1"/>
</dbReference>
<organism evidence="5 6">
    <name type="scientific">Meleagris gallopavo</name>
    <name type="common">Wild turkey</name>
    <dbReference type="NCBI Taxonomy" id="9103"/>
    <lineage>
        <taxon>Eukaryota</taxon>
        <taxon>Metazoa</taxon>
        <taxon>Chordata</taxon>
        <taxon>Craniata</taxon>
        <taxon>Vertebrata</taxon>
        <taxon>Euteleostomi</taxon>
        <taxon>Archelosauria</taxon>
        <taxon>Archosauria</taxon>
        <taxon>Dinosauria</taxon>
        <taxon>Saurischia</taxon>
        <taxon>Theropoda</taxon>
        <taxon>Coelurosauria</taxon>
        <taxon>Aves</taxon>
        <taxon>Neognathae</taxon>
        <taxon>Galloanserae</taxon>
        <taxon>Galliformes</taxon>
        <taxon>Phasianidae</taxon>
        <taxon>Meleagridinae</taxon>
        <taxon>Meleagris</taxon>
    </lineage>
</organism>
<dbReference type="InterPro" id="IPR002223">
    <property type="entry name" value="Kunitz_BPTI"/>
</dbReference>
<evidence type="ECO:0000313" key="5">
    <source>
        <dbReference type="Ensembl" id="ENSMGAP00000032318.1"/>
    </source>
</evidence>
<dbReference type="PROSITE" id="PS00280">
    <property type="entry name" value="BPTI_KUNITZ_1"/>
    <property type="match status" value="1"/>
</dbReference>
<accession>A0A803YKM0</accession>
<keyword evidence="6" id="KW-1185">Reference proteome</keyword>
<dbReference type="SUPFAM" id="SSF57362">
    <property type="entry name" value="BPTI-like"/>
    <property type="match status" value="1"/>
</dbReference>
<dbReference type="SMART" id="SM00131">
    <property type="entry name" value="KU"/>
    <property type="match status" value="1"/>
</dbReference>
<feature type="domain" description="WAP" evidence="4">
    <location>
        <begin position="166"/>
        <end position="213"/>
    </location>
</feature>